<feature type="region of interest" description="Disordered" evidence="1">
    <location>
        <begin position="1"/>
        <end position="23"/>
    </location>
</feature>
<gene>
    <name evidence="2" type="ORF">DSOL_3771</name>
</gene>
<protein>
    <submittedName>
        <fullName evidence="2">Uncharacterized protein</fullName>
    </submittedName>
</protein>
<evidence type="ECO:0000256" key="1">
    <source>
        <dbReference type="SAM" id="MobiDB-lite"/>
    </source>
</evidence>
<keyword evidence="3" id="KW-1185">Reference proteome</keyword>
<proteinExistence type="predicted"/>
<reference evidence="2 3" key="1">
    <citation type="submission" date="2016-09" db="EMBL/GenBank/DDBJ databases">
        <title>Complete genome of Desulfosporosinus sp. OL.</title>
        <authorList>
            <person name="Mardanov A."/>
            <person name="Beletsky A."/>
            <person name="Panova A."/>
            <person name="Karnachuk O."/>
            <person name="Ravin N."/>
        </authorList>
    </citation>
    <scope>NUCLEOTIDE SEQUENCE [LARGE SCALE GENOMIC DNA]</scope>
    <source>
        <strain evidence="2 3">OL</strain>
    </source>
</reference>
<name>A0A1Q8QNR5_9FIRM</name>
<dbReference type="AlphaFoldDB" id="A0A1Q8QNR5"/>
<accession>A0A1Q8QNR5</accession>
<evidence type="ECO:0000313" key="2">
    <source>
        <dbReference type="EMBL" id="OLN28960.1"/>
    </source>
</evidence>
<dbReference type="RefSeq" id="WP_075366209.1">
    <property type="nucleotide sequence ID" value="NZ_MLBF01000037.1"/>
</dbReference>
<dbReference type="EMBL" id="MLBF01000037">
    <property type="protein sequence ID" value="OLN28960.1"/>
    <property type="molecule type" value="Genomic_DNA"/>
</dbReference>
<evidence type="ECO:0000313" key="3">
    <source>
        <dbReference type="Proteomes" id="UP000186102"/>
    </source>
</evidence>
<comment type="caution">
    <text evidence="2">The sequence shown here is derived from an EMBL/GenBank/DDBJ whole genome shotgun (WGS) entry which is preliminary data.</text>
</comment>
<dbReference type="OrthoDB" id="2433584at2"/>
<dbReference type="Proteomes" id="UP000186102">
    <property type="component" value="Unassembled WGS sequence"/>
</dbReference>
<organism evidence="2 3">
    <name type="scientific">Desulfosporosinus metallidurans</name>
    <dbReference type="NCBI Taxonomy" id="1888891"/>
    <lineage>
        <taxon>Bacteria</taxon>
        <taxon>Bacillati</taxon>
        <taxon>Bacillota</taxon>
        <taxon>Clostridia</taxon>
        <taxon>Eubacteriales</taxon>
        <taxon>Desulfitobacteriaceae</taxon>
        <taxon>Desulfosporosinus</taxon>
    </lineage>
</organism>
<dbReference type="STRING" id="1888891.DSOL_3771"/>
<sequence>MSEEPAKYEANGSAKNENCDGVDPFQESMQRVAKAHDKLLQRLFGFVPDQPETYVVSRKKYTKAMKSVQQDFDLVEGDPDFILFIFEQLSRSPRFTDLREDKW</sequence>